<organism evidence="2 3">
    <name type="scientific">Umezawaea tangerina</name>
    <dbReference type="NCBI Taxonomy" id="84725"/>
    <lineage>
        <taxon>Bacteria</taxon>
        <taxon>Bacillati</taxon>
        <taxon>Actinomycetota</taxon>
        <taxon>Actinomycetes</taxon>
        <taxon>Pseudonocardiales</taxon>
        <taxon>Pseudonocardiaceae</taxon>
        <taxon>Umezawaea</taxon>
    </lineage>
</organism>
<dbReference type="OrthoDB" id="4550778at2"/>
<evidence type="ECO:0000313" key="3">
    <source>
        <dbReference type="Proteomes" id="UP000239494"/>
    </source>
</evidence>
<feature type="region of interest" description="Disordered" evidence="1">
    <location>
        <begin position="186"/>
        <end position="213"/>
    </location>
</feature>
<protein>
    <submittedName>
        <fullName evidence="2">Uncharacterized protein</fullName>
    </submittedName>
</protein>
<sequence length="213" mass="22352">MRCDAGRVTGALCVTGNAGGVFHLCDGVVVAVESPGSPVAVVQDGAFAVAVGEVERCFVDESVDRAPRTADEGVASDLLLSETARRLDVLASLPFPLAPYRDRVVAAPGTEAAALTARQREIVAHATGRRTARDLAFVVGRSLYSVTVEISRMLGGGLLEIATPATSFGFSHWGLTSLRPRKAATQASGRFLDQSTSLPIRRRGEPGRHSGIV</sequence>
<proteinExistence type="predicted"/>
<evidence type="ECO:0000313" key="2">
    <source>
        <dbReference type="EMBL" id="PRY43491.1"/>
    </source>
</evidence>
<dbReference type="AlphaFoldDB" id="A0A2T0TCW0"/>
<dbReference type="RefSeq" id="WP_106187065.1">
    <property type="nucleotide sequence ID" value="NZ_PVTF01000003.1"/>
</dbReference>
<accession>A0A2T0TCW0</accession>
<reference evidence="2 3" key="1">
    <citation type="submission" date="2018-03" db="EMBL/GenBank/DDBJ databases">
        <title>Genomic Encyclopedia of Archaeal and Bacterial Type Strains, Phase II (KMG-II): from individual species to whole genera.</title>
        <authorList>
            <person name="Goeker M."/>
        </authorList>
    </citation>
    <scope>NUCLEOTIDE SEQUENCE [LARGE SCALE GENOMIC DNA]</scope>
    <source>
        <strain evidence="2 3">DSM 44720</strain>
    </source>
</reference>
<evidence type="ECO:0000256" key="1">
    <source>
        <dbReference type="SAM" id="MobiDB-lite"/>
    </source>
</evidence>
<feature type="compositionally biased region" description="Polar residues" evidence="1">
    <location>
        <begin position="186"/>
        <end position="198"/>
    </location>
</feature>
<dbReference type="EMBL" id="PVTF01000003">
    <property type="protein sequence ID" value="PRY43491.1"/>
    <property type="molecule type" value="Genomic_DNA"/>
</dbReference>
<comment type="caution">
    <text evidence="2">The sequence shown here is derived from an EMBL/GenBank/DDBJ whole genome shotgun (WGS) entry which is preliminary data.</text>
</comment>
<dbReference type="Proteomes" id="UP000239494">
    <property type="component" value="Unassembled WGS sequence"/>
</dbReference>
<name>A0A2T0TCW0_9PSEU</name>
<keyword evidence="3" id="KW-1185">Reference proteome</keyword>
<gene>
    <name evidence="2" type="ORF">CLV43_103234</name>
</gene>
<feature type="compositionally biased region" description="Basic and acidic residues" evidence="1">
    <location>
        <begin position="202"/>
        <end position="213"/>
    </location>
</feature>